<organism evidence="1 2">
    <name type="scientific">Ixodes persulcatus</name>
    <name type="common">Taiga tick</name>
    <dbReference type="NCBI Taxonomy" id="34615"/>
    <lineage>
        <taxon>Eukaryota</taxon>
        <taxon>Metazoa</taxon>
        <taxon>Ecdysozoa</taxon>
        <taxon>Arthropoda</taxon>
        <taxon>Chelicerata</taxon>
        <taxon>Arachnida</taxon>
        <taxon>Acari</taxon>
        <taxon>Parasitiformes</taxon>
        <taxon>Ixodida</taxon>
        <taxon>Ixodoidea</taxon>
        <taxon>Ixodidae</taxon>
        <taxon>Ixodinae</taxon>
        <taxon>Ixodes</taxon>
    </lineage>
</organism>
<comment type="caution">
    <text evidence="1">The sequence shown here is derived from an EMBL/GenBank/DDBJ whole genome shotgun (WGS) entry which is preliminary data.</text>
</comment>
<sequence>MDFVLFPSHRRQSPSVGDAVVATDLSVFEVRTRVLSFKITIHLSMYEQWGQRRLYRLIGSSVYRDVLVNSQAARRSDSTAVYVPDSIAERNTTQFHGTQNFKNTTSPLQRQSGAPAFGDDGIGGEKVVVVLTVVAAVQRASPRGEGEATRESECDGVTRRPRCSSAAAVLSPVP</sequence>
<protein>
    <submittedName>
        <fullName evidence="1">Uncharacterized protein</fullName>
    </submittedName>
</protein>
<name>A0AC60QRL8_IXOPE</name>
<dbReference type="EMBL" id="JABSTQ010004833">
    <property type="protein sequence ID" value="KAG0440880.1"/>
    <property type="molecule type" value="Genomic_DNA"/>
</dbReference>
<reference evidence="1 2" key="1">
    <citation type="journal article" date="2020" name="Cell">
        <title>Large-Scale Comparative Analyses of Tick Genomes Elucidate Their Genetic Diversity and Vector Capacities.</title>
        <authorList>
            <consortium name="Tick Genome and Microbiome Consortium (TIGMIC)"/>
            <person name="Jia N."/>
            <person name="Wang J."/>
            <person name="Shi W."/>
            <person name="Du L."/>
            <person name="Sun Y."/>
            <person name="Zhan W."/>
            <person name="Jiang J.F."/>
            <person name="Wang Q."/>
            <person name="Zhang B."/>
            <person name="Ji P."/>
            <person name="Bell-Sakyi L."/>
            <person name="Cui X.M."/>
            <person name="Yuan T.T."/>
            <person name="Jiang B.G."/>
            <person name="Yang W.F."/>
            <person name="Lam T.T."/>
            <person name="Chang Q.C."/>
            <person name="Ding S.J."/>
            <person name="Wang X.J."/>
            <person name="Zhu J.G."/>
            <person name="Ruan X.D."/>
            <person name="Zhao L."/>
            <person name="Wei J.T."/>
            <person name="Ye R.Z."/>
            <person name="Que T.C."/>
            <person name="Du C.H."/>
            <person name="Zhou Y.H."/>
            <person name="Cheng J.X."/>
            <person name="Dai P.F."/>
            <person name="Guo W.B."/>
            <person name="Han X.H."/>
            <person name="Huang E.J."/>
            <person name="Li L.F."/>
            <person name="Wei W."/>
            <person name="Gao Y.C."/>
            <person name="Liu J.Z."/>
            <person name="Shao H.Z."/>
            <person name="Wang X."/>
            <person name="Wang C.C."/>
            <person name="Yang T.C."/>
            <person name="Huo Q.B."/>
            <person name="Li W."/>
            <person name="Chen H.Y."/>
            <person name="Chen S.E."/>
            <person name="Zhou L.G."/>
            <person name="Ni X.B."/>
            <person name="Tian J.H."/>
            <person name="Sheng Y."/>
            <person name="Liu T."/>
            <person name="Pan Y.S."/>
            <person name="Xia L.Y."/>
            <person name="Li J."/>
            <person name="Zhao F."/>
            <person name="Cao W.C."/>
        </authorList>
    </citation>
    <scope>NUCLEOTIDE SEQUENCE [LARGE SCALE GENOMIC DNA]</scope>
    <source>
        <strain evidence="1">Iper-2018</strain>
    </source>
</reference>
<keyword evidence="2" id="KW-1185">Reference proteome</keyword>
<accession>A0AC60QRL8</accession>
<dbReference type="Proteomes" id="UP000805193">
    <property type="component" value="Unassembled WGS sequence"/>
</dbReference>
<proteinExistence type="predicted"/>
<evidence type="ECO:0000313" key="2">
    <source>
        <dbReference type="Proteomes" id="UP000805193"/>
    </source>
</evidence>
<evidence type="ECO:0000313" key="1">
    <source>
        <dbReference type="EMBL" id="KAG0440880.1"/>
    </source>
</evidence>
<gene>
    <name evidence="1" type="ORF">HPB47_016117</name>
</gene>